<proteinExistence type="predicted"/>
<feature type="region of interest" description="Disordered" evidence="1">
    <location>
        <begin position="35"/>
        <end position="56"/>
    </location>
</feature>
<evidence type="ECO:0000313" key="3">
    <source>
        <dbReference type="Proteomes" id="UP001498421"/>
    </source>
</evidence>
<feature type="compositionally biased region" description="Acidic residues" evidence="1">
    <location>
        <begin position="35"/>
        <end position="44"/>
    </location>
</feature>
<name>A0ABR1I679_9HYPO</name>
<dbReference type="Proteomes" id="UP001498421">
    <property type="component" value="Unassembled WGS sequence"/>
</dbReference>
<dbReference type="EMBL" id="JAZAVK010000033">
    <property type="protein sequence ID" value="KAK7429045.1"/>
    <property type="molecule type" value="Genomic_DNA"/>
</dbReference>
<reference evidence="2 3" key="1">
    <citation type="journal article" date="2025" name="Microbiol. Resour. Announc.">
        <title>Draft genome sequences for Neonectria magnoliae and Neonectria punicea, canker pathogens of Liriodendron tulipifera and Acer saccharum in West Virginia.</title>
        <authorList>
            <person name="Petronek H.M."/>
            <person name="Kasson M.T."/>
            <person name="Metheny A.M."/>
            <person name="Stauder C.M."/>
            <person name="Lovett B."/>
            <person name="Lynch S.C."/>
            <person name="Garnas J.R."/>
            <person name="Kasson L.R."/>
            <person name="Stajich J.E."/>
        </authorList>
    </citation>
    <scope>NUCLEOTIDE SEQUENCE [LARGE SCALE GENOMIC DNA]</scope>
    <source>
        <strain evidence="2 3">NRRL 64651</strain>
    </source>
</reference>
<comment type="caution">
    <text evidence="2">The sequence shown here is derived from an EMBL/GenBank/DDBJ whole genome shotgun (WGS) entry which is preliminary data.</text>
</comment>
<evidence type="ECO:0000256" key="1">
    <source>
        <dbReference type="SAM" id="MobiDB-lite"/>
    </source>
</evidence>
<keyword evidence="3" id="KW-1185">Reference proteome</keyword>
<organism evidence="2 3">
    <name type="scientific">Neonectria magnoliae</name>
    <dbReference type="NCBI Taxonomy" id="2732573"/>
    <lineage>
        <taxon>Eukaryota</taxon>
        <taxon>Fungi</taxon>
        <taxon>Dikarya</taxon>
        <taxon>Ascomycota</taxon>
        <taxon>Pezizomycotina</taxon>
        <taxon>Sordariomycetes</taxon>
        <taxon>Hypocreomycetidae</taxon>
        <taxon>Hypocreales</taxon>
        <taxon>Nectriaceae</taxon>
        <taxon>Neonectria</taxon>
    </lineage>
</organism>
<evidence type="ECO:0000313" key="2">
    <source>
        <dbReference type="EMBL" id="KAK7429045.1"/>
    </source>
</evidence>
<protein>
    <submittedName>
        <fullName evidence="2">Uncharacterized protein</fullName>
    </submittedName>
</protein>
<gene>
    <name evidence="2" type="ORF">QQZ08_004452</name>
</gene>
<accession>A0ABR1I679</accession>
<sequence>MSLLKVFHIRQPKTDHRQLSGLVVNEGAWSSHDDYVDDSADDSALDTPEASGFGNSPFDSLAKWAFGPEEPASLEAIAYGDFVDQCQEGQECFILCPGLEGGGGFQFLTTDSAEWKDVLRQYGDMLEASSSQPLFEWDDA</sequence>